<feature type="domain" description="Uracil-DNA glycosylase-like" evidence="12">
    <location>
        <begin position="81"/>
        <end position="228"/>
    </location>
</feature>
<keyword evidence="8" id="KW-0378">Hydrolase</keyword>
<dbReference type="PANTHER" id="PTHR33693:SF1">
    <property type="entry name" value="TYPE-4 URACIL-DNA GLYCOSYLASE"/>
    <property type="match status" value="1"/>
</dbReference>
<evidence type="ECO:0000259" key="12">
    <source>
        <dbReference type="SMART" id="SM00986"/>
    </source>
</evidence>
<keyword evidence="5" id="KW-0004">4Fe-4S</keyword>
<evidence type="ECO:0000256" key="3">
    <source>
        <dbReference type="ARBA" id="ARBA00012030"/>
    </source>
</evidence>
<evidence type="ECO:0000256" key="4">
    <source>
        <dbReference type="ARBA" id="ARBA00019403"/>
    </source>
</evidence>
<comment type="similarity">
    <text evidence="2">Belongs to the uracil-DNA glycosylase (UDG) superfamily. Type 4 (UDGa) family.</text>
</comment>
<dbReference type="GO" id="GO:0046872">
    <property type="term" value="F:metal ion binding"/>
    <property type="evidence" value="ECO:0007669"/>
    <property type="project" value="UniProtKB-KW"/>
</dbReference>
<evidence type="ECO:0000256" key="7">
    <source>
        <dbReference type="ARBA" id="ARBA00022763"/>
    </source>
</evidence>
<dbReference type="InterPro" id="IPR036895">
    <property type="entry name" value="Uracil-DNA_glycosylase-like_sf"/>
</dbReference>
<evidence type="ECO:0000256" key="8">
    <source>
        <dbReference type="ARBA" id="ARBA00022801"/>
    </source>
</evidence>
<dbReference type="Proteomes" id="UP000176992">
    <property type="component" value="Unassembled WGS sequence"/>
</dbReference>
<evidence type="ECO:0000256" key="11">
    <source>
        <dbReference type="ARBA" id="ARBA00023204"/>
    </source>
</evidence>
<evidence type="ECO:0000256" key="5">
    <source>
        <dbReference type="ARBA" id="ARBA00022485"/>
    </source>
</evidence>
<dbReference type="InterPro" id="IPR005122">
    <property type="entry name" value="Uracil-DNA_glycosylase-like"/>
</dbReference>
<organism evidence="13 14">
    <name type="scientific">Candidatus Glassbacteria bacterium GWA2_58_10</name>
    <dbReference type="NCBI Taxonomy" id="1817865"/>
    <lineage>
        <taxon>Bacteria</taxon>
        <taxon>Candidatus Glassiibacteriota</taxon>
    </lineage>
</organism>
<dbReference type="InterPro" id="IPR005273">
    <property type="entry name" value="Ura-DNA_glyco_family4"/>
</dbReference>
<dbReference type="GO" id="GO:0004844">
    <property type="term" value="F:uracil DNA N-glycosylase activity"/>
    <property type="evidence" value="ECO:0007669"/>
    <property type="project" value="UniProtKB-EC"/>
</dbReference>
<evidence type="ECO:0000256" key="10">
    <source>
        <dbReference type="ARBA" id="ARBA00023014"/>
    </source>
</evidence>
<sequence>MTASEELRALAAQFFKRLEESGEEFVFAPRAEIVAAAQTGLEDSQRGAGLALPGESLEQFGRRISGCTRCRLHKSRTNFVFGSGDPEADLMFVGEGPGAEEDRQGLPFVGASGQLLTRIIAAIGFSRAEVYIANMVKCRPPGNRDPEPDEIDTCRGYLLTQIEMIRPKVLVTLGRFSAGYFHGRVGAPMKELRGVVGEFQGIKVVSTYHPAALLRNPGWKKGTWEDMLLARRIYEQQGGRPSTGEVYQPGRK</sequence>
<name>A0A1F5YF66_9BACT</name>
<dbReference type="SUPFAM" id="SSF52141">
    <property type="entry name" value="Uracil-DNA glycosylase-like"/>
    <property type="match status" value="1"/>
</dbReference>
<dbReference type="SMART" id="SM00986">
    <property type="entry name" value="UDG"/>
    <property type="match status" value="1"/>
</dbReference>
<reference evidence="13 14" key="1">
    <citation type="journal article" date="2016" name="Nat. Commun.">
        <title>Thousands of microbial genomes shed light on interconnected biogeochemical processes in an aquifer system.</title>
        <authorList>
            <person name="Anantharaman K."/>
            <person name="Brown C.T."/>
            <person name="Hug L.A."/>
            <person name="Sharon I."/>
            <person name="Castelle C.J."/>
            <person name="Probst A.J."/>
            <person name="Thomas B.C."/>
            <person name="Singh A."/>
            <person name="Wilkins M.J."/>
            <person name="Karaoz U."/>
            <person name="Brodie E.L."/>
            <person name="Williams K.H."/>
            <person name="Hubbard S.S."/>
            <person name="Banfield J.F."/>
        </authorList>
    </citation>
    <scope>NUCLEOTIDE SEQUENCE [LARGE SCALE GENOMIC DNA]</scope>
</reference>
<dbReference type="EMBL" id="MFIV01000060">
    <property type="protein sequence ID" value="OGF98827.1"/>
    <property type="molecule type" value="Genomic_DNA"/>
</dbReference>
<dbReference type="Pfam" id="PF03167">
    <property type="entry name" value="UDG"/>
    <property type="match status" value="1"/>
</dbReference>
<dbReference type="InterPro" id="IPR051536">
    <property type="entry name" value="UDG_Type-4/5"/>
</dbReference>
<dbReference type="GO" id="GO:0006281">
    <property type="term" value="P:DNA repair"/>
    <property type="evidence" value="ECO:0007669"/>
    <property type="project" value="UniProtKB-KW"/>
</dbReference>
<dbReference type="SMART" id="SM00987">
    <property type="entry name" value="UreE_C"/>
    <property type="match status" value="1"/>
</dbReference>
<evidence type="ECO:0000256" key="2">
    <source>
        <dbReference type="ARBA" id="ARBA00006521"/>
    </source>
</evidence>
<accession>A0A1F5YF66</accession>
<keyword evidence="6" id="KW-0479">Metal-binding</keyword>
<dbReference type="NCBIfam" id="TIGR00758">
    <property type="entry name" value="UDG_fam4"/>
    <property type="match status" value="1"/>
</dbReference>
<evidence type="ECO:0000256" key="9">
    <source>
        <dbReference type="ARBA" id="ARBA00023004"/>
    </source>
</evidence>
<keyword evidence="9" id="KW-0408">Iron</keyword>
<comment type="caution">
    <text evidence="13">The sequence shown here is derived from an EMBL/GenBank/DDBJ whole genome shotgun (WGS) entry which is preliminary data.</text>
</comment>
<evidence type="ECO:0000256" key="6">
    <source>
        <dbReference type="ARBA" id="ARBA00022723"/>
    </source>
</evidence>
<evidence type="ECO:0000313" key="14">
    <source>
        <dbReference type="Proteomes" id="UP000176992"/>
    </source>
</evidence>
<keyword evidence="11" id="KW-0234">DNA repair</keyword>
<dbReference type="Gene3D" id="3.40.470.10">
    <property type="entry name" value="Uracil-DNA glycosylase-like domain"/>
    <property type="match status" value="1"/>
</dbReference>
<evidence type="ECO:0000313" key="13">
    <source>
        <dbReference type="EMBL" id="OGF98827.1"/>
    </source>
</evidence>
<comment type="catalytic activity">
    <reaction evidence="1">
        <text>Hydrolyzes single-stranded DNA or mismatched double-stranded DNA and polynucleotides, releasing free uracil.</text>
        <dbReference type="EC" id="3.2.2.27"/>
    </reaction>
</comment>
<dbReference type="GO" id="GO:0051539">
    <property type="term" value="F:4 iron, 4 sulfur cluster binding"/>
    <property type="evidence" value="ECO:0007669"/>
    <property type="project" value="UniProtKB-KW"/>
</dbReference>
<keyword evidence="7" id="KW-0227">DNA damage</keyword>
<proteinExistence type="inferred from homology"/>
<dbReference type="PANTHER" id="PTHR33693">
    <property type="entry name" value="TYPE-5 URACIL-DNA GLYCOSYLASE"/>
    <property type="match status" value="1"/>
</dbReference>
<dbReference type="CDD" id="cd10030">
    <property type="entry name" value="UDG-F4_TTUDGA_SPO1dp_like"/>
    <property type="match status" value="1"/>
</dbReference>
<protein>
    <recommendedName>
        <fullName evidence="4">Type-4 uracil-DNA glycosylase</fullName>
        <ecNumber evidence="3">3.2.2.27</ecNumber>
    </recommendedName>
</protein>
<gene>
    <name evidence="13" type="ORF">A2Z86_01670</name>
</gene>
<keyword evidence="10" id="KW-0411">Iron-sulfur</keyword>
<dbReference type="EC" id="3.2.2.27" evidence="3"/>
<evidence type="ECO:0000256" key="1">
    <source>
        <dbReference type="ARBA" id="ARBA00001400"/>
    </source>
</evidence>
<dbReference type="AlphaFoldDB" id="A0A1F5YF66"/>